<comment type="caution">
    <text evidence="1">The sequence shown here is derived from an EMBL/GenBank/DDBJ whole genome shotgun (WGS) entry which is preliminary data.</text>
</comment>
<dbReference type="Proteomes" id="UP000824120">
    <property type="component" value="Chromosome 12"/>
</dbReference>
<reference evidence="1 2" key="1">
    <citation type="submission" date="2020-09" db="EMBL/GenBank/DDBJ databases">
        <title>De no assembly of potato wild relative species, Solanum commersonii.</title>
        <authorList>
            <person name="Cho K."/>
        </authorList>
    </citation>
    <scope>NUCLEOTIDE SEQUENCE [LARGE SCALE GENOMIC DNA]</scope>
    <source>
        <strain evidence="1">LZ3.2</strain>
        <tissue evidence="1">Leaf</tissue>
    </source>
</reference>
<accession>A0A9J5W6Z3</accession>
<sequence length="128" mass="14742">MHILSQYLMKSLKFQQRNKGLRITEPSWRVTDGLGDRLLFQCAEPEGKDRVGDEMEQSTHCRVVLQSSILSPKVSAEGQREKMIDLTEGRITEDVRKPRLLNLWPMVLGRHEVQLERVNPNPSHTHSA</sequence>
<evidence type="ECO:0000313" key="2">
    <source>
        <dbReference type="Proteomes" id="UP000824120"/>
    </source>
</evidence>
<gene>
    <name evidence="1" type="ORF">H5410_060572</name>
</gene>
<keyword evidence="2" id="KW-1185">Reference proteome</keyword>
<evidence type="ECO:0000313" key="1">
    <source>
        <dbReference type="EMBL" id="KAG5570806.1"/>
    </source>
</evidence>
<name>A0A9J5W6Z3_SOLCO</name>
<dbReference type="AlphaFoldDB" id="A0A9J5W6Z3"/>
<proteinExistence type="predicted"/>
<dbReference type="EMBL" id="JACXVP010000012">
    <property type="protein sequence ID" value="KAG5570806.1"/>
    <property type="molecule type" value="Genomic_DNA"/>
</dbReference>
<organism evidence="1 2">
    <name type="scientific">Solanum commersonii</name>
    <name type="common">Commerson's wild potato</name>
    <name type="synonym">Commerson's nightshade</name>
    <dbReference type="NCBI Taxonomy" id="4109"/>
    <lineage>
        <taxon>Eukaryota</taxon>
        <taxon>Viridiplantae</taxon>
        <taxon>Streptophyta</taxon>
        <taxon>Embryophyta</taxon>
        <taxon>Tracheophyta</taxon>
        <taxon>Spermatophyta</taxon>
        <taxon>Magnoliopsida</taxon>
        <taxon>eudicotyledons</taxon>
        <taxon>Gunneridae</taxon>
        <taxon>Pentapetalae</taxon>
        <taxon>asterids</taxon>
        <taxon>lamiids</taxon>
        <taxon>Solanales</taxon>
        <taxon>Solanaceae</taxon>
        <taxon>Solanoideae</taxon>
        <taxon>Solaneae</taxon>
        <taxon>Solanum</taxon>
    </lineage>
</organism>
<protein>
    <submittedName>
        <fullName evidence="1">Uncharacterized protein</fullName>
    </submittedName>
</protein>